<name>A0ABP3J5F6_9ACTN</name>
<dbReference type="EMBL" id="BAAAHB010000001">
    <property type="protein sequence ID" value="GAA0442743.1"/>
    <property type="molecule type" value="Genomic_DNA"/>
</dbReference>
<accession>A0ABP3J5F6</accession>
<dbReference type="Proteomes" id="UP001499895">
    <property type="component" value="Unassembled WGS sequence"/>
</dbReference>
<proteinExistence type="predicted"/>
<organism evidence="1 2">
    <name type="scientific">Streptomyces stramineus</name>
    <dbReference type="NCBI Taxonomy" id="173861"/>
    <lineage>
        <taxon>Bacteria</taxon>
        <taxon>Bacillati</taxon>
        <taxon>Actinomycetota</taxon>
        <taxon>Actinomycetes</taxon>
        <taxon>Kitasatosporales</taxon>
        <taxon>Streptomycetaceae</taxon>
        <taxon>Streptomyces</taxon>
    </lineage>
</organism>
<sequence length="91" mass="9443">MKDLVGGLGPGEGLTFSFHVSIQALMSFSSAFTEVWTLIQRRPCPAGPHGCQDTLAHGGKAGGPYVFGRGKRGCVGLASQAAWRGDRPAVG</sequence>
<gene>
    <name evidence="1" type="ORF">GCM10009544_01870</name>
</gene>
<dbReference type="PROSITE" id="PS00086">
    <property type="entry name" value="CYTOCHROME_P450"/>
    <property type="match status" value="1"/>
</dbReference>
<evidence type="ECO:0000313" key="2">
    <source>
        <dbReference type="Proteomes" id="UP001499895"/>
    </source>
</evidence>
<comment type="caution">
    <text evidence="1">The sequence shown here is derived from an EMBL/GenBank/DDBJ whole genome shotgun (WGS) entry which is preliminary data.</text>
</comment>
<keyword evidence="2" id="KW-1185">Reference proteome</keyword>
<protein>
    <submittedName>
        <fullName evidence="1">Uncharacterized protein</fullName>
    </submittedName>
</protein>
<evidence type="ECO:0000313" key="1">
    <source>
        <dbReference type="EMBL" id="GAA0442743.1"/>
    </source>
</evidence>
<reference evidence="2" key="1">
    <citation type="journal article" date="2019" name="Int. J. Syst. Evol. Microbiol.">
        <title>The Global Catalogue of Microorganisms (GCM) 10K type strain sequencing project: providing services to taxonomists for standard genome sequencing and annotation.</title>
        <authorList>
            <consortium name="The Broad Institute Genomics Platform"/>
            <consortium name="The Broad Institute Genome Sequencing Center for Infectious Disease"/>
            <person name="Wu L."/>
            <person name="Ma J."/>
        </authorList>
    </citation>
    <scope>NUCLEOTIDE SEQUENCE [LARGE SCALE GENOMIC DNA]</scope>
    <source>
        <strain evidence="2">JCM 10649</strain>
    </source>
</reference>
<dbReference type="InterPro" id="IPR017972">
    <property type="entry name" value="Cyt_P450_CS"/>
</dbReference>